<evidence type="ECO:0000313" key="8">
    <source>
        <dbReference type="EMBL" id="PIX70325.1"/>
    </source>
</evidence>
<evidence type="ECO:0000256" key="5">
    <source>
        <dbReference type="PIRSR" id="PIRSR000193-1"/>
    </source>
</evidence>
<evidence type="ECO:0000259" key="6">
    <source>
        <dbReference type="Pfam" id="PF03807"/>
    </source>
</evidence>
<comment type="function">
    <text evidence="4">Catalyzes the reduction of 1-pyrroline-5-carboxylate (PCA) to L-proline.</text>
</comment>
<comment type="subcellular location">
    <subcellularLocation>
        <location evidence="4">Cytoplasm</location>
    </subcellularLocation>
</comment>
<keyword evidence="4" id="KW-0963">Cytoplasm</keyword>
<proteinExistence type="inferred from homology"/>
<feature type="binding site" evidence="5">
    <location>
        <position position="63"/>
    </location>
    <ligand>
        <name>NADPH</name>
        <dbReference type="ChEBI" id="CHEBI:57783"/>
    </ligand>
</feature>
<evidence type="ECO:0000256" key="1">
    <source>
        <dbReference type="ARBA" id="ARBA00005525"/>
    </source>
</evidence>
<dbReference type="InterPro" id="IPR028939">
    <property type="entry name" value="P5C_Rdtase_cat_N"/>
</dbReference>
<comment type="similarity">
    <text evidence="1 4">Belongs to the pyrroline-5-carboxylate reductase family.</text>
</comment>
<dbReference type="GO" id="GO:0055129">
    <property type="term" value="P:L-proline biosynthetic process"/>
    <property type="evidence" value="ECO:0007669"/>
    <property type="project" value="UniProtKB-UniRule"/>
</dbReference>
<organism evidence="8 9">
    <name type="scientific">Candidatus Roizmanbacteria bacterium CG_4_10_14_3_um_filter_33_21</name>
    <dbReference type="NCBI Taxonomy" id="1974830"/>
    <lineage>
        <taxon>Bacteria</taxon>
        <taxon>Candidatus Roizmaniibacteriota</taxon>
    </lineage>
</organism>
<feature type="binding site" evidence="5">
    <location>
        <begin position="14"/>
        <end position="19"/>
    </location>
    <ligand>
        <name>NADP(+)</name>
        <dbReference type="ChEBI" id="CHEBI:58349"/>
    </ligand>
</feature>
<comment type="caution">
    <text evidence="8">The sequence shown here is derived from an EMBL/GenBank/DDBJ whole genome shotgun (WGS) entry which is preliminary data.</text>
</comment>
<dbReference type="GO" id="GO:0005737">
    <property type="term" value="C:cytoplasm"/>
    <property type="evidence" value="ECO:0007669"/>
    <property type="project" value="UniProtKB-SubCell"/>
</dbReference>
<dbReference type="SUPFAM" id="SSF51735">
    <property type="entry name" value="NAD(P)-binding Rossmann-fold domains"/>
    <property type="match status" value="1"/>
</dbReference>
<evidence type="ECO:0000256" key="2">
    <source>
        <dbReference type="ARBA" id="ARBA00022857"/>
    </source>
</evidence>
<dbReference type="UniPathway" id="UPA00098">
    <property type="reaction ID" value="UER00361"/>
</dbReference>
<dbReference type="Proteomes" id="UP000229708">
    <property type="component" value="Unassembled WGS sequence"/>
</dbReference>
<keyword evidence="4" id="KW-0641">Proline biosynthesis</keyword>
<dbReference type="PANTHER" id="PTHR11645">
    <property type="entry name" value="PYRROLINE-5-CARBOXYLATE REDUCTASE"/>
    <property type="match status" value="1"/>
</dbReference>
<feature type="domain" description="Pyrroline-5-carboxylate reductase dimerisation" evidence="7">
    <location>
        <begin position="169"/>
        <end position="270"/>
    </location>
</feature>
<evidence type="ECO:0000259" key="7">
    <source>
        <dbReference type="Pfam" id="PF14748"/>
    </source>
</evidence>
<dbReference type="Gene3D" id="1.10.3730.10">
    <property type="entry name" value="ProC C-terminal domain-like"/>
    <property type="match status" value="1"/>
</dbReference>
<evidence type="ECO:0000256" key="4">
    <source>
        <dbReference type="HAMAP-Rule" id="MF_01925"/>
    </source>
</evidence>
<sequence length="299" mass="33381">MERDILESKVITIIGAGHMGQALVEGLLNSKEVKARNIIVSNPSKQKLSEISKKFGVKVITNNFKAVTKASLIFIAVKPNKVKEVLMEISKNVRNKIILSLAAAIDLEFINSSLGGYNNKCIRLMPNLNLAINKGIIGFKANKFVTELEKKKVISLLQKLGVVIECKLEKDFDYLTILAGCGPGLVAYLLELFEKYYLSVSIDKNQLEKMIRQIFIGTLEYLNEKQLKVSSLKNSVATKGGVTETILSSLDNDNFQSFFHKSLDKGLYKLNELNENWGGGSKDKESINIALFKLFQISW</sequence>
<comment type="catalytic activity">
    <reaction evidence="4">
        <text>L-proline + NADP(+) = (S)-1-pyrroline-5-carboxylate + NADPH + 2 H(+)</text>
        <dbReference type="Rhea" id="RHEA:14109"/>
        <dbReference type="ChEBI" id="CHEBI:15378"/>
        <dbReference type="ChEBI" id="CHEBI:17388"/>
        <dbReference type="ChEBI" id="CHEBI:57783"/>
        <dbReference type="ChEBI" id="CHEBI:58349"/>
        <dbReference type="ChEBI" id="CHEBI:60039"/>
        <dbReference type="EC" id="1.5.1.2"/>
    </reaction>
</comment>
<dbReference type="Pfam" id="PF14748">
    <property type="entry name" value="P5CR_dimer"/>
    <property type="match status" value="1"/>
</dbReference>
<dbReference type="GO" id="GO:0004735">
    <property type="term" value="F:pyrroline-5-carboxylate reductase activity"/>
    <property type="evidence" value="ECO:0007669"/>
    <property type="project" value="UniProtKB-UniRule"/>
</dbReference>
<dbReference type="InterPro" id="IPR000304">
    <property type="entry name" value="Pyrroline-COOH_reductase"/>
</dbReference>
<name>A0A2M7LQJ1_9BACT</name>
<dbReference type="Gene3D" id="3.40.50.720">
    <property type="entry name" value="NAD(P)-binding Rossmann-like Domain"/>
    <property type="match status" value="1"/>
</dbReference>
<dbReference type="PANTHER" id="PTHR11645:SF0">
    <property type="entry name" value="PYRROLINE-5-CARBOXYLATE REDUCTASE 3"/>
    <property type="match status" value="1"/>
</dbReference>
<dbReference type="PIRSF" id="PIRSF000193">
    <property type="entry name" value="Pyrrol-5-carb_rd"/>
    <property type="match status" value="1"/>
</dbReference>
<gene>
    <name evidence="4" type="primary">proC</name>
    <name evidence="8" type="ORF">COZ39_04635</name>
</gene>
<keyword evidence="4" id="KW-0028">Amino-acid biosynthesis</keyword>
<dbReference type="SUPFAM" id="SSF48179">
    <property type="entry name" value="6-phosphogluconate dehydrogenase C-terminal domain-like"/>
    <property type="match status" value="1"/>
</dbReference>
<dbReference type="EC" id="1.5.1.2" evidence="4"/>
<keyword evidence="3 4" id="KW-0560">Oxidoreductase</keyword>
<evidence type="ECO:0000313" key="9">
    <source>
        <dbReference type="Proteomes" id="UP000229708"/>
    </source>
</evidence>
<keyword evidence="2 4" id="KW-0521">NADP</keyword>
<accession>A0A2M7LQJ1</accession>
<feature type="binding site" evidence="5">
    <location>
        <begin position="76"/>
        <end position="79"/>
    </location>
    <ligand>
        <name>NADP(+)</name>
        <dbReference type="ChEBI" id="CHEBI:58349"/>
    </ligand>
</feature>
<protein>
    <recommendedName>
        <fullName evidence="4">Pyrroline-5-carboxylate reductase</fullName>
        <shortName evidence="4">P5C reductase</shortName>
        <shortName evidence="4">P5CR</shortName>
        <ecNumber evidence="4">1.5.1.2</ecNumber>
    </recommendedName>
    <alternativeName>
        <fullName evidence="4">PCA reductase</fullName>
    </alternativeName>
</protein>
<comment type="pathway">
    <text evidence="4">Amino-acid biosynthesis; L-proline biosynthesis; L-proline from L-glutamate 5-semialdehyde: step 1/1.</text>
</comment>
<dbReference type="InterPro" id="IPR036291">
    <property type="entry name" value="NAD(P)-bd_dom_sf"/>
</dbReference>
<feature type="domain" description="Pyrroline-5-carboxylate reductase catalytic N-terminal" evidence="6">
    <location>
        <begin position="11"/>
        <end position="103"/>
    </location>
</feature>
<dbReference type="InterPro" id="IPR029036">
    <property type="entry name" value="P5CR_dimer"/>
</dbReference>
<dbReference type="AlphaFoldDB" id="A0A2M7LQJ1"/>
<dbReference type="EMBL" id="PFJI01000200">
    <property type="protein sequence ID" value="PIX70325.1"/>
    <property type="molecule type" value="Genomic_DNA"/>
</dbReference>
<reference evidence="9" key="1">
    <citation type="submission" date="2017-09" db="EMBL/GenBank/DDBJ databases">
        <title>Depth-based differentiation of microbial function through sediment-hosted aquifers and enrichment of novel symbionts in the deep terrestrial subsurface.</title>
        <authorList>
            <person name="Probst A.J."/>
            <person name="Ladd B."/>
            <person name="Jarett J.K."/>
            <person name="Geller-Mcgrath D.E."/>
            <person name="Sieber C.M.K."/>
            <person name="Emerson J.B."/>
            <person name="Anantharaman K."/>
            <person name="Thomas B.C."/>
            <person name="Malmstrom R."/>
            <person name="Stieglmeier M."/>
            <person name="Klingl A."/>
            <person name="Woyke T."/>
            <person name="Ryan C.M."/>
            <person name="Banfield J.F."/>
        </authorList>
    </citation>
    <scope>NUCLEOTIDE SEQUENCE [LARGE SCALE GENOMIC DNA]</scope>
</reference>
<dbReference type="InterPro" id="IPR008927">
    <property type="entry name" value="6-PGluconate_DH-like_C_sf"/>
</dbReference>
<dbReference type="Pfam" id="PF03807">
    <property type="entry name" value="F420_oxidored"/>
    <property type="match status" value="1"/>
</dbReference>
<evidence type="ECO:0000256" key="3">
    <source>
        <dbReference type="ARBA" id="ARBA00023002"/>
    </source>
</evidence>
<comment type="catalytic activity">
    <reaction evidence="4">
        <text>L-proline + NAD(+) = (S)-1-pyrroline-5-carboxylate + NADH + 2 H(+)</text>
        <dbReference type="Rhea" id="RHEA:14105"/>
        <dbReference type="ChEBI" id="CHEBI:15378"/>
        <dbReference type="ChEBI" id="CHEBI:17388"/>
        <dbReference type="ChEBI" id="CHEBI:57540"/>
        <dbReference type="ChEBI" id="CHEBI:57945"/>
        <dbReference type="ChEBI" id="CHEBI:60039"/>
        <dbReference type="EC" id="1.5.1.2"/>
    </reaction>
</comment>
<dbReference type="HAMAP" id="MF_01925">
    <property type="entry name" value="P5C_reductase"/>
    <property type="match status" value="1"/>
</dbReference>